<dbReference type="GO" id="GO:0009432">
    <property type="term" value="P:SOS response"/>
    <property type="evidence" value="ECO:0007669"/>
    <property type="project" value="TreeGrafter"/>
</dbReference>
<dbReference type="InterPro" id="IPR017961">
    <property type="entry name" value="DNA_pol_Y-fam_little_finger"/>
</dbReference>
<evidence type="ECO:0000256" key="1">
    <source>
        <dbReference type="ARBA" id="ARBA00010945"/>
    </source>
</evidence>
<proteinExistence type="inferred from homology"/>
<dbReference type="EC" id="2.7.7.7" evidence="5"/>
<name>A0A128EHB3_9BACT</name>
<dbReference type="InterPro" id="IPR022880">
    <property type="entry name" value="DNApol_IV"/>
</dbReference>
<reference evidence="5 6" key="1">
    <citation type="submission" date="2016-02" db="EMBL/GenBank/DDBJ databases">
        <authorList>
            <consortium name="Pathogen Informatics"/>
        </authorList>
    </citation>
    <scope>NUCLEOTIDE SEQUENCE [LARGE SCALE GENOMIC DNA]</scope>
    <source>
        <strain evidence="5 6">RC20</strain>
    </source>
</reference>
<dbReference type="Gene3D" id="3.30.70.270">
    <property type="match status" value="1"/>
</dbReference>
<dbReference type="PROSITE" id="PS50173">
    <property type="entry name" value="UMUC"/>
    <property type="match status" value="1"/>
</dbReference>
<evidence type="ECO:0000313" key="5">
    <source>
        <dbReference type="EMBL" id="CZE48359.1"/>
    </source>
</evidence>
<dbReference type="Pfam" id="PF00817">
    <property type="entry name" value="IMS"/>
    <property type="match status" value="1"/>
</dbReference>
<dbReference type="InterPro" id="IPR043502">
    <property type="entry name" value="DNA/RNA_pol_sf"/>
</dbReference>
<dbReference type="InterPro" id="IPR050116">
    <property type="entry name" value="DNA_polymerase-Y"/>
</dbReference>
<dbReference type="OrthoDB" id="9808813at2"/>
<evidence type="ECO:0000256" key="3">
    <source>
        <dbReference type="ARBA" id="ARBA00022932"/>
    </source>
</evidence>
<dbReference type="GO" id="GO:0005829">
    <property type="term" value="C:cytosol"/>
    <property type="evidence" value="ECO:0007669"/>
    <property type="project" value="TreeGrafter"/>
</dbReference>
<dbReference type="GO" id="GO:0006281">
    <property type="term" value="P:DNA repair"/>
    <property type="evidence" value="ECO:0007669"/>
    <property type="project" value="InterPro"/>
</dbReference>
<dbReference type="PANTHER" id="PTHR11076:SF33">
    <property type="entry name" value="DNA POLYMERASE KAPPA"/>
    <property type="match status" value="1"/>
</dbReference>
<comment type="similarity">
    <text evidence="1">Belongs to the DNA polymerase type-Y family.</text>
</comment>
<gene>
    <name evidence="5" type="primary">dinB</name>
    <name evidence="5" type="ORF">ERS672216_01376</name>
</gene>
<keyword evidence="5" id="KW-0548">Nucleotidyltransferase</keyword>
<sequence>MILHIDLDCFFVAAARIKDSSLIGKKVVVVGGNSGTIFGEKDRLGTVILSASYEARKFGVKSAMSLNRAKALCQDLTIAKSDMAFYKELSSRLFKFLYTFTPDIEKFSIDEFFVDLSGIEAKNDPLKFAKELQEQILKNLKLPCSIGISEAKFIAKLTTDLVKPFGVGMIKVDEIPQKLKDVDISKFPGVGASALKFLNKYGIYTITDAKNAKFVFEKLGKSGIKLYENLTGTGENSLDLASKRKSFSHARTFDLITDRDELERRVLVLCRYLSFDIYKFGQNPTKFDLKVRYEDRYTVSHSVTVKEIFTQSLLQKIALELFKKCDVRISSPVMYISIGAAGFVDESCIEKTLFSQIGESKNKKANLAIQQIREKYGINSLMFAKEIKN</sequence>
<dbReference type="RefSeq" id="WP_075494434.1">
    <property type="nucleotide sequence ID" value="NZ_CP053844.1"/>
</dbReference>
<dbReference type="CDD" id="cd03586">
    <property type="entry name" value="PolY_Pol_IV_kappa"/>
    <property type="match status" value="1"/>
</dbReference>
<dbReference type="SUPFAM" id="SSF100879">
    <property type="entry name" value="Lesion bypass DNA polymerase (Y-family), little finger domain"/>
    <property type="match status" value="1"/>
</dbReference>
<dbReference type="GO" id="GO:0003684">
    <property type="term" value="F:damaged DNA binding"/>
    <property type="evidence" value="ECO:0007669"/>
    <property type="project" value="InterPro"/>
</dbReference>
<keyword evidence="5" id="KW-0808">Transferase</keyword>
<keyword evidence="3 5" id="KW-0239">DNA-directed DNA polymerase</keyword>
<evidence type="ECO:0000259" key="4">
    <source>
        <dbReference type="PROSITE" id="PS50173"/>
    </source>
</evidence>
<dbReference type="AlphaFoldDB" id="A0A128EHB3"/>
<dbReference type="InterPro" id="IPR043128">
    <property type="entry name" value="Rev_trsase/Diguanyl_cyclase"/>
</dbReference>
<dbReference type="Pfam" id="PF11799">
    <property type="entry name" value="IMS_C"/>
    <property type="match status" value="1"/>
</dbReference>
<dbReference type="EMBL" id="FIZP01000007">
    <property type="protein sequence ID" value="CZE48359.1"/>
    <property type="molecule type" value="Genomic_DNA"/>
</dbReference>
<evidence type="ECO:0000313" key="6">
    <source>
        <dbReference type="Proteomes" id="UP000069632"/>
    </source>
</evidence>
<evidence type="ECO:0000256" key="2">
    <source>
        <dbReference type="ARBA" id="ARBA00022457"/>
    </source>
</evidence>
<protein>
    <submittedName>
        <fullName evidence="5">DNA-directed DNA polymerase</fullName>
        <ecNumber evidence="5">2.7.7.7</ecNumber>
    </submittedName>
</protein>
<dbReference type="Gene3D" id="1.10.150.20">
    <property type="entry name" value="5' to 3' exonuclease, C-terminal subdomain"/>
    <property type="match status" value="1"/>
</dbReference>
<dbReference type="Proteomes" id="UP000069632">
    <property type="component" value="Unassembled WGS sequence"/>
</dbReference>
<dbReference type="GO" id="GO:0003887">
    <property type="term" value="F:DNA-directed DNA polymerase activity"/>
    <property type="evidence" value="ECO:0007669"/>
    <property type="project" value="UniProtKB-KW"/>
</dbReference>
<accession>A0A128EHB3</accession>
<organism evidence="5 6">
    <name type="scientific">Campylobacter geochelonis</name>
    <dbReference type="NCBI Taxonomy" id="1780362"/>
    <lineage>
        <taxon>Bacteria</taxon>
        <taxon>Pseudomonadati</taxon>
        <taxon>Campylobacterota</taxon>
        <taxon>Epsilonproteobacteria</taxon>
        <taxon>Campylobacterales</taxon>
        <taxon>Campylobacteraceae</taxon>
        <taxon>Campylobacter</taxon>
    </lineage>
</organism>
<dbReference type="InterPro" id="IPR001126">
    <property type="entry name" value="UmuC"/>
</dbReference>
<dbReference type="Gene3D" id="3.30.1490.100">
    <property type="entry name" value="DNA polymerase, Y-family, little finger domain"/>
    <property type="match status" value="1"/>
</dbReference>
<keyword evidence="2" id="KW-0515">Mutator protein</keyword>
<dbReference type="GO" id="GO:0042276">
    <property type="term" value="P:error-prone translesion synthesis"/>
    <property type="evidence" value="ECO:0007669"/>
    <property type="project" value="TreeGrafter"/>
</dbReference>
<dbReference type="InterPro" id="IPR036775">
    <property type="entry name" value="DNA_pol_Y-fam_lit_finger_sf"/>
</dbReference>
<feature type="domain" description="UmuC" evidence="4">
    <location>
        <begin position="2"/>
        <end position="191"/>
    </location>
</feature>
<keyword evidence="6" id="KW-1185">Reference proteome</keyword>
<dbReference type="Gene3D" id="3.40.1170.60">
    <property type="match status" value="1"/>
</dbReference>
<dbReference type="PANTHER" id="PTHR11076">
    <property type="entry name" value="DNA REPAIR POLYMERASE UMUC / TRANSFERASE FAMILY MEMBER"/>
    <property type="match status" value="1"/>
</dbReference>
<dbReference type="SUPFAM" id="SSF56672">
    <property type="entry name" value="DNA/RNA polymerases"/>
    <property type="match status" value="1"/>
</dbReference>